<sequence length="179" mass="19773">MVQIYDIRDGDQVMKWEMQKPVMTMDYASPLHWRNRGKVVIAESDAISLWDVGSLNPHALQSVSSSGRQISALHVNNTDAELGEELGRGLKIPKVGVNVHSAFSRGDSIYIGCTSLSSATKKQSSAQIQHFSLRKQRLVSTYFLPESNAHHHFTALTQVWGNSNLVMGVCGLGLFVFDS</sequence>
<reference evidence="2" key="1">
    <citation type="submission" date="2020-06" db="EMBL/GenBank/DDBJ databases">
        <authorList>
            <person name="Li T."/>
            <person name="Hu X."/>
            <person name="Zhang T."/>
            <person name="Song X."/>
            <person name="Zhang H."/>
            <person name="Dai N."/>
            <person name="Sheng W."/>
            <person name="Hou X."/>
            <person name="Wei L."/>
        </authorList>
    </citation>
    <scope>NUCLEOTIDE SEQUENCE</scope>
    <source>
        <strain evidence="2">G01</strain>
        <tissue evidence="2">Leaf</tissue>
    </source>
</reference>
<comment type="caution">
    <text evidence="2">The sequence shown here is derived from an EMBL/GenBank/DDBJ whole genome shotgun (WGS) entry which is preliminary data.</text>
</comment>
<dbReference type="EMBL" id="JACGWK010000006">
    <property type="protein sequence ID" value="KAL0349047.1"/>
    <property type="molecule type" value="Genomic_DNA"/>
</dbReference>
<dbReference type="AlphaFoldDB" id="A0AAW2P1L1"/>
<dbReference type="InterPro" id="IPR045289">
    <property type="entry name" value="At4g14310-like"/>
</dbReference>
<feature type="domain" description="At4g14310 8-bladed propeller" evidence="1">
    <location>
        <begin position="1"/>
        <end position="83"/>
    </location>
</feature>
<dbReference type="PANTHER" id="PTHR35492">
    <property type="entry name" value="TRANSDUCIN/WD40 REPEAT-LIKE SUPERFAMILY PROTEIN"/>
    <property type="match status" value="1"/>
</dbReference>
<reference evidence="2" key="2">
    <citation type="journal article" date="2024" name="Plant">
        <title>Genomic evolution and insights into agronomic trait innovations of Sesamum species.</title>
        <authorList>
            <person name="Miao H."/>
            <person name="Wang L."/>
            <person name="Qu L."/>
            <person name="Liu H."/>
            <person name="Sun Y."/>
            <person name="Le M."/>
            <person name="Wang Q."/>
            <person name="Wei S."/>
            <person name="Zheng Y."/>
            <person name="Lin W."/>
            <person name="Duan Y."/>
            <person name="Cao H."/>
            <person name="Xiong S."/>
            <person name="Wang X."/>
            <person name="Wei L."/>
            <person name="Li C."/>
            <person name="Ma Q."/>
            <person name="Ju M."/>
            <person name="Zhao R."/>
            <person name="Li G."/>
            <person name="Mu C."/>
            <person name="Tian Q."/>
            <person name="Mei H."/>
            <person name="Zhang T."/>
            <person name="Gao T."/>
            <person name="Zhang H."/>
        </authorList>
    </citation>
    <scope>NUCLEOTIDE SEQUENCE</scope>
    <source>
        <strain evidence="2">G01</strain>
    </source>
</reference>
<gene>
    <name evidence="2" type="ORF">Sangu_1132500</name>
</gene>
<dbReference type="Pfam" id="PF25465">
    <property type="entry name" value="Beta-prop_At4g14310"/>
    <property type="match status" value="2"/>
</dbReference>
<dbReference type="InterPro" id="IPR057442">
    <property type="entry name" value="Beta-prop_At4g14310"/>
</dbReference>
<feature type="domain" description="At4g14310 8-bladed propeller" evidence="1">
    <location>
        <begin position="87"/>
        <end position="179"/>
    </location>
</feature>
<dbReference type="PANTHER" id="PTHR35492:SF1">
    <property type="entry name" value="TRANSDUCIN_WD40 REPEAT-LIKE SUPERFAMILY PROTEIN"/>
    <property type="match status" value="1"/>
</dbReference>
<evidence type="ECO:0000313" key="2">
    <source>
        <dbReference type="EMBL" id="KAL0349047.1"/>
    </source>
</evidence>
<protein>
    <submittedName>
        <fullName evidence="2">KIN14B-interacting protein</fullName>
    </submittedName>
</protein>
<evidence type="ECO:0000259" key="1">
    <source>
        <dbReference type="Pfam" id="PF25465"/>
    </source>
</evidence>
<name>A0AAW2P1L1_9LAMI</name>
<proteinExistence type="predicted"/>
<organism evidence="2">
    <name type="scientific">Sesamum angustifolium</name>
    <dbReference type="NCBI Taxonomy" id="2727405"/>
    <lineage>
        <taxon>Eukaryota</taxon>
        <taxon>Viridiplantae</taxon>
        <taxon>Streptophyta</taxon>
        <taxon>Embryophyta</taxon>
        <taxon>Tracheophyta</taxon>
        <taxon>Spermatophyta</taxon>
        <taxon>Magnoliopsida</taxon>
        <taxon>eudicotyledons</taxon>
        <taxon>Gunneridae</taxon>
        <taxon>Pentapetalae</taxon>
        <taxon>asterids</taxon>
        <taxon>lamiids</taxon>
        <taxon>Lamiales</taxon>
        <taxon>Pedaliaceae</taxon>
        <taxon>Sesamum</taxon>
    </lineage>
</organism>
<accession>A0AAW2P1L1</accession>